<evidence type="ECO:0000313" key="3">
    <source>
        <dbReference type="Proteomes" id="UP001153292"/>
    </source>
</evidence>
<dbReference type="SUPFAM" id="SSF53098">
    <property type="entry name" value="Ribonuclease H-like"/>
    <property type="match status" value="1"/>
</dbReference>
<evidence type="ECO:0000313" key="2">
    <source>
        <dbReference type="EMBL" id="CAH2979173.1"/>
    </source>
</evidence>
<name>A0ABN8L0A7_CHISP</name>
<organism evidence="2 3">
    <name type="scientific">Chilo suppressalis</name>
    <name type="common">Asiatic rice borer moth</name>
    <dbReference type="NCBI Taxonomy" id="168631"/>
    <lineage>
        <taxon>Eukaryota</taxon>
        <taxon>Metazoa</taxon>
        <taxon>Ecdysozoa</taxon>
        <taxon>Arthropoda</taxon>
        <taxon>Hexapoda</taxon>
        <taxon>Insecta</taxon>
        <taxon>Pterygota</taxon>
        <taxon>Neoptera</taxon>
        <taxon>Endopterygota</taxon>
        <taxon>Lepidoptera</taxon>
        <taxon>Glossata</taxon>
        <taxon>Ditrysia</taxon>
        <taxon>Pyraloidea</taxon>
        <taxon>Crambidae</taxon>
        <taxon>Crambinae</taxon>
        <taxon>Chilo</taxon>
    </lineage>
</organism>
<reference evidence="2" key="1">
    <citation type="submission" date="2021-12" db="EMBL/GenBank/DDBJ databases">
        <authorList>
            <person name="King R."/>
        </authorList>
    </citation>
    <scope>NUCLEOTIDE SEQUENCE</scope>
</reference>
<keyword evidence="3" id="KW-1185">Reference proteome</keyword>
<dbReference type="Proteomes" id="UP001153292">
    <property type="component" value="Chromosome 1"/>
</dbReference>
<dbReference type="InterPro" id="IPR008906">
    <property type="entry name" value="HATC_C_dom"/>
</dbReference>
<accession>A0ABN8L0A7</accession>
<feature type="domain" description="HAT C-terminal dimerisation" evidence="1">
    <location>
        <begin position="547"/>
        <end position="614"/>
    </location>
</feature>
<gene>
    <name evidence="2" type="ORF">CHILSU_LOCUS28</name>
</gene>
<sequence length="640" mass="73949">MISRVFVRLVKKAFPIYVNMNPKKRKVDSENRKFLAEWTEQYCFTLPDRPQAVPVCLICNKTVAIVKSGNLKRHYETTHQQFHKNFPLGSEARKEKLQVYLNSYKKSTKLLVRCMSEQEKSTEAALRVCWTLNKHQKPFSDSEIVKKCMLEVVTALFEEKKDVVAAIQSIPLSARSNTRRTEILAADVKNTLLELLQKAPCYAIALDESCDIVDDEQMSIFVRFLDIECQIFREELLAILPLKGNTRGEDLFKVIDEFVIKSNISYDKMVSLSTDGAPAMIGKEKGVVKRIRDKNAGLISYQCIIHQAALCGKLSATLKEVMDSLVKLINFMRSHSALQHRNFKEFLSECDSAYSDLLQHNNVRWLSKGQVIERFWLIKEQVTTFLQNLDTQGARKHFEFITNKRNMLVVAFLKDILKYLNALNTELQGNGKLICDLIQSVSAFRRKLDIFEKDIARQEFIHFPTVIEYKKENSEEDIAVFVNFLESLRNEFTTRFQDYAEVGKLSPFLKSPFEVDAAGEWTDVAAQLFNLSKPSVQMEIIDLQEDVSLQMYKTVSTEEFWAKHVPEKYENCKKLAINLTTMFGSTYVCETSFSKMNFLKNKYRSRLTDAHLEDTLRICCSSREPQYKKLAQDCRCSFSH</sequence>
<dbReference type="InterPro" id="IPR012337">
    <property type="entry name" value="RNaseH-like_sf"/>
</dbReference>
<proteinExistence type="predicted"/>
<protein>
    <recommendedName>
        <fullName evidence="1">HAT C-terminal dimerisation domain-containing protein</fullName>
    </recommendedName>
</protein>
<evidence type="ECO:0000259" key="1">
    <source>
        <dbReference type="Pfam" id="PF05699"/>
    </source>
</evidence>
<dbReference type="PANTHER" id="PTHR45913:SF21">
    <property type="entry name" value="DUF4371 DOMAIN-CONTAINING PROTEIN"/>
    <property type="match status" value="1"/>
</dbReference>
<dbReference type="Pfam" id="PF05699">
    <property type="entry name" value="Dimer_Tnp_hAT"/>
    <property type="match status" value="1"/>
</dbReference>
<dbReference type="EMBL" id="OU963894">
    <property type="protein sequence ID" value="CAH2979173.1"/>
    <property type="molecule type" value="Genomic_DNA"/>
</dbReference>
<dbReference type="PANTHER" id="PTHR45913">
    <property type="entry name" value="EPM2A-INTERACTING PROTEIN 1"/>
    <property type="match status" value="1"/>
</dbReference>